<protein>
    <submittedName>
        <fullName evidence="2">Uncharacterized protein</fullName>
    </submittedName>
</protein>
<evidence type="ECO:0000256" key="1">
    <source>
        <dbReference type="SAM" id="Phobius"/>
    </source>
</evidence>
<organism evidence="2 3">
    <name type="scientific">Gracilibacillus salinarum</name>
    <dbReference type="NCBI Taxonomy" id="2932255"/>
    <lineage>
        <taxon>Bacteria</taxon>
        <taxon>Bacillati</taxon>
        <taxon>Bacillota</taxon>
        <taxon>Bacilli</taxon>
        <taxon>Bacillales</taxon>
        <taxon>Bacillaceae</taxon>
        <taxon>Gracilibacillus</taxon>
    </lineage>
</organism>
<reference evidence="2 3" key="1">
    <citation type="submission" date="2022-04" db="EMBL/GenBank/DDBJ databases">
        <title>Gracilibacillus sp. isolated from saltern.</title>
        <authorList>
            <person name="Won M."/>
            <person name="Lee C.-M."/>
            <person name="Woen H.-Y."/>
            <person name="Kwon S.-W."/>
        </authorList>
    </citation>
    <scope>NUCLEOTIDE SEQUENCE [LARGE SCALE GENOMIC DNA]</scope>
    <source>
        <strain evidence="2 3">SSPM10-3</strain>
    </source>
</reference>
<name>A0ABY4GLU7_9BACI</name>
<proteinExistence type="predicted"/>
<keyword evidence="3" id="KW-1185">Reference proteome</keyword>
<dbReference type="Proteomes" id="UP000831537">
    <property type="component" value="Chromosome"/>
</dbReference>
<gene>
    <name evidence="2" type="ORF">MUN87_21485</name>
</gene>
<sequence length="120" mass="14028">MRKHFIFRLCSILVVILIFLFIKVVPVMIHNHIAEKAHEKIVESDFFVDIQNQLIDKSYPIPRAMQYRSLEEITILFDQQSTSNLTEEDKAEIIQIIKTVSKENDLNPGALDIIFRNSRT</sequence>
<dbReference type="RefSeq" id="WP_244743887.1">
    <property type="nucleotide sequence ID" value="NZ_CP095071.1"/>
</dbReference>
<evidence type="ECO:0000313" key="2">
    <source>
        <dbReference type="EMBL" id="UOQ85184.1"/>
    </source>
</evidence>
<evidence type="ECO:0000313" key="3">
    <source>
        <dbReference type="Proteomes" id="UP000831537"/>
    </source>
</evidence>
<keyword evidence="1" id="KW-1133">Transmembrane helix</keyword>
<keyword evidence="1" id="KW-0812">Transmembrane</keyword>
<accession>A0ABY4GLU7</accession>
<feature type="transmembrane region" description="Helical" evidence="1">
    <location>
        <begin position="6"/>
        <end position="29"/>
    </location>
</feature>
<keyword evidence="1" id="KW-0472">Membrane</keyword>
<dbReference type="EMBL" id="CP095071">
    <property type="protein sequence ID" value="UOQ85184.1"/>
    <property type="molecule type" value="Genomic_DNA"/>
</dbReference>